<feature type="region of interest" description="Disordered" evidence="7">
    <location>
        <begin position="1596"/>
        <end position="1622"/>
    </location>
</feature>
<feature type="region of interest" description="Disordered" evidence="7">
    <location>
        <begin position="1041"/>
        <end position="1093"/>
    </location>
</feature>
<feature type="compositionally biased region" description="Low complexity" evidence="7">
    <location>
        <begin position="2343"/>
        <end position="2356"/>
    </location>
</feature>
<feature type="compositionally biased region" description="Low complexity" evidence="7">
    <location>
        <begin position="337"/>
        <end position="347"/>
    </location>
</feature>
<feature type="domain" description="CCHC-type" evidence="8">
    <location>
        <begin position="1658"/>
        <end position="1671"/>
    </location>
</feature>
<dbReference type="Proteomes" id="UP001172457">
    <property type="component" value="Chromosome 5"/>
</dbReference>
<dbReference type="EMBL" id="JARYMX010000005">
    <property type="protein sequence ID" value="KAJ9547505.1"/>
    <property type="molecule type" value="Genomic_DNA"/>
</dbReference>
<keyword evidence="11" id="KW-1185">Reference proteome</keyword>
<dbReference type="PANTHER" id="PTHR42648">
    <property type="entry name" value="TRANSPOSASE, PUTATIVE-RELATED"/>
    <property type="match status" value="1"/>
</dbReference>
<dbReference type="Pfam" id="PF25597">
    <property type="entry name" value="SH3_retrovirus"/>
    <property type="match status" value="2"/>
</dbReference>
<dbReference type="CDD" id="cd09272">
    <property type="entry name" value="RNase_HI_RT_Ty1"/>
    <property type="match status" value="2"/>
</dbReference>
<feature type="compositionally biased region" description="Polar residues" evidence="7">
    <location>
        <begin position="318"/>
        <end position="336"/>
    </location>
</feature>
<evidence type="ECO:0000256" key="6">
    <source>
        <dbReference type="SAM" id="Coils"/>
    </source>
</evidence>
<feature type="compositionally biased region" description="Polar residues" evidence="7">
    <location>
        <begin position="4055"/>
        <end position="4070"/>
    </location>
</feature>
<name>A0AA38WCX1_9ASTR</name>
<feature type="region of interest" description="Disordered" evidence="7">
    <location>
        <begin position="4241"/>
        <end position="4284"/>
    </location>
</feature>
<reference evidence="10" key="1">
    <citation type="submission" date="2023-03" db="EMBL/GenBank/DDBJ databases">
        <title>Chromosome-scale reference genome and RAD-based genetic map of yellow starthistle (Centaurea solstitialis) reveal putative structural variation and QTLs associated with invader traits.</title>
        <authorList>
            <person name="Reatini B."/>
            <person name="Cang F.A."/>
            <person name="Jiang Q."/>
            <person name="Mckibben M.T.W."/>
            <person name="Barker M.S."/>
            <person name="Rieseberg L.H."/>
            <person name="Dlugosch K.M."/>
        </authorList>
    </citation>
    <scope>NUCLEOTIDE SEQUENCE</scope>
    <source>
        <strain evidence="10">CAN-66</strain>
        <tissue evidence="10">Leaf</tissue>
    </source>
</reference>
<dbReference type="PROSITE" id="PS50994">
    <property type="entry name" value="INTEGRASE"/>
    <property type="match status" value="2"/>
</dbReference>
<feature type="compositionally biased region" description="Low complexity" evidence="7">
    <location>
        <begin position="4241"/>
        <end position="4280"/>
    </location>
</feature>
<dbReference type="GO" id="GO:0004190">
    <property type="term" value="F:aspartic-type endopeptidase activity"/>
    <property type="evidence" value="ECO:0007669"/>
    <property type="project" value="UniProtKB-KW"/>
</dbReference>
<dbReference type="Pfam" id="PF22936">
    <property type="entry name" value="Pol_BBD"/>
    <property type="match status" value="2"/>
</dbReference>
<dbReference type="GO" id="GO:0006508">
    <property type="term" value="P:proteolysis"/>
    <property type="evidence" value="ECO:0007669"/>
    <property type="project" value="UniProtKB-KW"/>
</dbReference>
<evidence type="ECO:0000313" key="10">
    <source>
        <dbReference type="EMBL" id="KAJ9547505.1"/>
    </source>
</evidence>
<feature type="domain" description="CCHC-type" evidence="8">
    <location>
        <begin position="445"/>
        <end position="459"/>
    </location>
</feature>
<keyword evidence="3" id="KW-0064">Aspartyl protease</keyword>
<organism evidence="10 11">
    <name type="scientific">Centaurea solstitialis</name>
    <name type="common">yellow star-thistle</name>
    <dbReference type="NCBI Taxonomy" id="347529"/>
    <lineage>
        <taxon>Eukaryota</taxon>
        <taxon>Viridiplantae</taxon>
        <taxon>Streptophyta</taxon>
        <taxon>Embryophyta</taxon>
        <taxon>Tracheophyta</taxon>
        <taxon>Spermatophyta</taxon>
        <taxon>Magnoliopsida</taxon>
        <taxon>eudicotyledons</taxon>
        <taxon>Gunneridae</taxon>
        <taxon>Pentapetalae</taxon>
        <taxon>asterids</taxon>
        <taxon>campanulids</taxon>
        <taxon>Asterales</taxon>
        <taxon>Asteraceae</taxon>
        <taxon>Carduoideae</taxon>
        <taxon>Cardueae</taxon>
        <taxon>Centaureinae</taxon>
        <taxon>Centaurea</taxon>
    </lineage>
</organism>
<proteinExistence type="predicted"/>
<evidence type="ECO:0000313" key="11">
    <source>
        <dbReference type="Proteomes" id="UP001172457"/>
    </source>
</evidence>
<feature type="region of interest" description="Disordered" evidence="7">
    <location>
        <begin position="1170"/>
        <end position="1197"/>
    </location>
</feature>
<keyword evidence="1" id="KW-0645">Protease</keyword>
<keyword evidence="2" id="KW-0479">Metal-binding</keyword>
<feature type="region of interest" description="Disordered" evidence="7">
    <location>
        <begin position="981"/>
        <end position="1014"/>
    </location>
</feature>
<feature type="compositionally biased region" description="Polar residues" evidence="7">
    <location>
        <begin position="2102"/>
        <end position="2111"/>
    </location>
</feature>
<dbReference type="InterPro" id="IPR043502">
    <property type="entry name" value="DNA/RNA_pol_sf"/>
</dbReference>
<dbReference type="InterPro" id="IPR054722">
    <property type="entry name" value="PolX-like_BBD"/>
</dbReference>
<feature type="compositionally biased region" description="Low complexity" evidence="7">
    <location>
        <begin position="1051"/>
        <end position="1082"/>
    </location>
</feature>
<dbReference type="Gene3D" id="3.30.420.10">
    <property type="entry name" value="Ribonuclease H-like superfamily/Ribonuclease H"/>
    <property type="match status" value="2"/>
</dbReference>
<feature type="coiled-coil region" evidence="6">
    <location>
        <begin position="1764"/>
        <end position="1805"/>
    </location>
</feature>
<feature type="region of interest" description="Disordered" evidence="7">
    <location>
        <begin position="2936"/>
        <end position="2968"/>
    </location>
</feature>
<evidence type="ECO:0000256" key="4">
    <source>
        <dbReference type="ARBA" id="ARBA00022801"/>
    </source>
</evidence>
<dbReference type="GO" id="GO:0015074">
    <property type="term" value="P:DNA integration"/>
    <property type="evidence" value="ECO:0007669"/>
    <property type="project" value="InterPro"/>
</dbReference>
<dbReference type="Pfam" id="PF14223">
    <property type="entry name" value="Retrotran_gag_2"/>
    <property type="match status" value="2"/>
</dbReference>
<accession>A0AA38WCX1</accession>
<feature type="region of interest" description="Disordered" evidence="7">
    <location>
        <begin position="4456"/>
        <end position="4528"/>
    </location>
</feature>
<feature type="compositionally biased region" description="Polar residues" evidence="7">
    <location>
        <begin position="2320"/>
        <end position="2342"/>
    </location>
</feature>
<dbReference type="InterPro" id="IPR013103">
    <property type="entry name" value="RVT_2"/>
</dbReference>
<dbReference type="InterPro" id="IPR001878">
    <property type="entry name" value="Znf_CCHC"/>
</dbReference>
<feature type="domain" description="Integrase catalytic" evidence="9">
    <location>
        <begin position="2590"/>
        <end position="2756"/>
    </location>
</feature>
<dbReference type="InterPro" id="IPR057670">
    <property type="entry name" value="SH3_retrovirus"/>
</dbReference>
<evidence type="ECO:0000256" key="7">
    <source>
        <dbReference type="SAM" id="MobiDB-lite"/>
    </source>
</evidence>
<feature type="region of interest" description="Disordered" evidence="7">
    <location>
        <begin position="256"/>
        <end position="442"/>
    </location>
</feature>
<feature type="region of interest" description="Disordered" evidence="7">
    <location>
        <begin position="2091"/>
        <end position="2132"/>
    </location>
</feature>
<feature type="compositionally biased region" description="Polar residues" evidence="7">
    <location>
        <begin position="2958"/>
        <end position="2968"/>
    </location>
</feature>
<dbReference type="SUPFAM" id="SSF53098">
    <property type="entry name" value="Ribonuclease H-like"/>
    <property type="match status" value="2"/>
</dbReference>
<gene>
    <name evidence="10" type="ORF">OSB04_020048</name>
</gene>
<feature type="region of interest" description="Disordered" evidence="7">
    <location>
        <begin position="4040"/>
        <end position="4083"/>
    </location>
</feature>
<evidence type="ECO:0000256" key="2">
    <source>
        <dbReference type="ARBA" id="ARBA00022723"/>
    </source>
</evidence>
<feature type="compositionally biased region" description="Basic and acidic residues" evidence="7">
    <location>
        <begin position="4462"/>
        <end position="4486"/>
    </location>
</feature>
<evidence type="ECO:0000259" key="8">
    <source>
        <dbReference type="PROSITE" id="PS50158"/>
    </source>
</evidence>
<keyword evidence="5" id="KW-0863">Zinc-finger</keyword>
<feature type="compositionally biased region" description="Basic and acidic residues" evidence="7">
    <location>
        <begin position="4495"/>
        <end position="4508"/>
    </location>
</feature>
<feature type="region of interest" description="Disordered" evidence="7">
    <location>
        <begin position="2879"/>
        <end position="2921"/>
    </location>
</feature>
<comment type="caution">
    <text evidence="10">The sequence shown here is derived from an EMBL/GenBank/DDBJ whole genome shotgun (WGS) entry which is preliminary data.</text>
</comment>
<dbReference type="InterPro" id="IPR001584">
    <property type="entry name" value="Integrase_cat-core"/>
</dbReference>
<dbReference type="InterPro" id="IPR036875">
    <property type="entry name" value="Znf_CCHC_sf"/>
</dbReference>
<feature type="compositionally biased region" description="Polar residues" evidence="7">
    <location>
        <begin position="413"/>
        <end position="438"/>
    </location>
</feature>
<feature type="coiled-coil region" evidence="6">
    <location>
        <begin position="1510"/>
        <end position="1573"/>
    </location>
</feature>
<evidence type="ECO:0000259" key="9">
    <source>
        <dbReference type="PROSITE" id="PS50994"/>
    </source>
</evidence>
<protein>
    <submittedName>
        <fullName evidence="10">Uncharacterized protein</fullName>
    </submittedName>
</protein>
<feature type="compositionally biased region" description="Low complexity" evidence="7">
    <location>
        <begin position="2886"/>
        <end position="2904"/>
    </location>
</feature>
<sequence>MMKSIREGPVRPTVTIAEVPETDTSPLLPLYTVEKPFTLYNQEQRERHEIDKRAMSLLIMSLPNDMYSRVDSFDNARDIWIEIEQQMQGGDTASEFQKESAMNAYEGFHAREGELLHDSYQRLNSLVNDFRRLKVEKSRYEVNVKFLKNLNPEWRNLAINIQLSRNLGQMGLHDLFSMMVQHEEFITGNKPKKSIDPLALAAVHHGGSICRQDYYQHSDNSNDPTIITVTDEELHNMNESLALITHKMQRLTANRGFNRSSSHGGNHFGPGRGGHQSFDQGRGHYSQGGRYQSSDRGRGGRGRFGNNFRHDNTFLDYQGSSGNGHNYQGNFQGSGYNQHGSSYNNQGSGYGQHFSGQGYEGKTGAGYDDGRFNHHSGSYDQGRIGGADQNNHGENFNGGSHPKQPPHGKGVQISEQQLGTSSTQVQNPQPMSSSQGKTNGHGPTCFKCGTPGHYAKDCKAVYKDAAYFEKKAALMRKKEKGVALLVDEENWVCEEESSDEEEHMVGGPCLMTDFEAPDSSNTEVVDFDAEAGLQYNNDAFELRGKKMVSHVWYIDSGAHRHMTGHRSFLFDFVEKFEGYVKMADSRPKRIEGYGSITDGKYVIKQVRFVRGLAYNMFSSSQFCDNGFWCKQFMYGATVDTEDETPVLTARRTGNLYTTVFKCIPQTHPQFEDLSHPDNKICLLAKATKADSWLWHQRLCHQNFKDMNKLVSRGLVSGHPETRLSKDTLCSACELGKMKRSSHPPKLETNCRSPLDMIHMDLCGPMRIESLARKKYMLVLVDEFSRFTWLEFLRAKSDAADRIIAFIKRIQVSLNLKVKKLRSDNETEFRNTKLHSFLEDVGISHNFSAVRTPQQNGVVERKNRTLVEAARSMMAHSGMPKSFWAEAVATACYTQNRTLIVNRTGKTAYEMIEKRKPDIKHLRVFGCKCYILNDRDDLGKFDPKADESIFIGYSPHSKAYRVYNKRSQTILESTNVDFSETETLSDASSSNPNAILADLPNAPPSTDFRPNTFDSDFIDPSEYDLPILTGPIIVPAAPGNSMTSVSSDAFVTESTSEATTSAQNTTTEPVVSPPQNSSNEQPSGASSEPVVAQNSTPVRAPVTEAAPLPSPSTSQRSYAQVVREPRLEVVLNIEPLGRATGGPSGGIQSRNFVVQDENDTTNNQESYVTLPHSRKWSRSHPPSQIIGSPSRNVQTRSSKKSDNLGLFACFLSEFEPSEINQALSDPDWVRAMQDELAEFERNKVWRLVKRPWGKSIIGLKWIFRNKNVSVRFIIEVEGPFVNVFYFLGMRSVLKMSLANRRDDMSMGSETKAPVLFKDEYELWVSRFKLYIRRKKDGDKILHSILHGPHPIPVTTLDGRQVPKDFSEMDVAERERFMIDVEAQNYLIQAIPNEIFRKLDSYDESAKSIWDQLQKIVMGSKVGNQMRVTNLMDRYENFRMKEDESLEETYDRFVELMNDMKKNNIIRSEMDYIVKFINNLSSDWKQFSRFVKQHKVLNELKVYEVYENLLLFEEEVNEIAAERKKKEKTEADTIALLAEKEKAKKKVRKGKAKVLEVFEDEEEEDEEEYDEDEKDQMLQSLLSLTEAYKKKYYNKSGSNNRRFSTRGGRGFNRNYMQSSQGYPPRVENQYVDRYAAKKEEVVKDTPERTEEKKGQASITCYKCGKTGHIAKGCTTKMSKVELLRKKLELAEKQEQGLVLMADDEEWLDYSDNDDQAQMCFMGLMEEESESDEDIESDGEASTVRSVSLDDHNRKMLEVTTLIHNKNKELELVILKQTNEITDLLQQKEQLSSQCAQLQQSVNEFETIRAEHKSQKLKIDFLTISLSVEKENVSKLNKMISDLDLKLHKIGQTEHTIFLNKQVEFRDYYSKEGLGYINPNYLKKTLGVKNPNYLQKALKEKAAFYDLTSMLMSKRFPSLKGFQMKEEFSEMQHMKLHDPLYHDSKYHRVKFIYNDDTLKIKSNSLKDDPVYFVYPESSRNIAKPYISTKDLESKVLDLEKQIEDLKIQNSNLLTKSKNFLHWNTADVDSEPISLVSEILNDLGVDDEQENVVRVVNNKGYFEYKEPSAMSTDDVEVPYVFDSLESKQNILDEISSAPSSSTTPINGLSSIGLSKSDSELGESSQESKKSSLKNSEPLYSSTRSKVCHFHDEISYLEKKHEKEKQSFQNTIHQLKTELSRQKCDTTFWNSKCVTLTKNYDRLVERLSIYEEGHHYAGKNQKIAHTPVTHAYVNTVQFTQGVKSMLRKFQHHIDLKKQNPNMVFPEETEQSISPVQPKLKAFDICANPSTGSSNSVTIEKPRKKKSTKRNVKKLDFSMKSTNSKFSVGNKLNSKNNVPSKFNSMNKRSTSVSSVSHASSSSQNIHHTKSNFSTTLRSSVPRYVPYHIFNMLRGTKYYWDSISCTASHKWYLDSGCSKHMTGRKELLSNYREEYGGSVKFGNNELSPVVGHGDIVCKDITINNVAHVEGLNHNLFSIGKLCDKDLEVNFNKRRCAVRTEWGRELLVGTRKTNLYTIKLRHMLANKTQCLITKKSSHQSLLWHRRLSHLNYRYLDRLVKERLVSGIPMIKFEPDQMCSGCAQGKMKRASHPPKPEQGSKSPLSLIHMDLGGPMKTVSLAGRKYVLVIVDDYSRYTWTRFLKTKDETSNLIINFIKAVQVQLKLSVQTVRLDNGTEFKNQVLKGLYNSLGITQTFSAARTPEQNGVVERRNRTLVEAARSMLAQSQLPQYLWAEAVNTACYTQNRSIIHRRFGKTPYHVLFGRIPNIDYFKVFGCPCFVLNETENRGKFGPKSDEMIFVGYSDCSVAYRVFNKKSRVVYESVNVRFDPFVELSSGISSNADAVSNNVVFTDASSSTTSSIDPPATSNELDSLFEYFYDDLYGTNHTSSSNAGIPSTPSSSTTPSSEVSPTSSLPCPDIPSLVSSPSSSPIVMDTLHPDITVDSHVQSSSHEVGINDSIPEGHESFTTHPTSTDNILEPSSINDQTPLPHIAKWTNDHPIDLIIGDPTSGVQTRAASANECNFSVFLSNIEPTRVSDALQDSDWVTAMQEELNQFEALKVWRLVKLPESKSVIDTKWLFKNKRDANNIIVRNKARLVAKGYRQQEGIDYDETFAPVARLEAIRMFLAYAAYKDFTVFQMDVKTAVLYGHLKEEAPRAWYEELSKHLLSKGFKKGSVDSTLFLMKKGEHIVVIQIYVDDIIFGSTSRELCKKFETVMTEEFKMSMMGEINFFLGLQVRQFSDGIFINQSKYIFDLLKKYDMSGCHSIGTPMATGNSFGPDHEGKDVDLRNYRSMVGSLMYLTASRPDIMFATCVCARYQAKPKESHLAAVKRIFRYLKGTPYYGIWYPKGLGFELQAYTDADYGGCNMDRKSTSGHLQFLGNKLVSWASKKQQCVSTSTAESEYVAVASCCSQVLWMQSQLRDYGLEYKKIPIYCDSKSAIAISANPVQHSKTKHIDIRYHFLKDNVEKENIELYFVNTEYQLADLFTKALDEKRFKFLISRLGGAYLVQVSTFAMVLLCTEMEDYTFPDSDDMAISDIISVQSSPRNPNADADRQLIRPSLFLPSISNNVPYNQHARLRAPVITGILRNHPLYTILTKMVEVPMIYVQQVWNALQFHADPGNHHFTAKLDHYTISFGVNKFRRILGFPEANSRPNANQFEPYASLEIAMAGVESVGHLEAINAPSQFNKSNLPPTYNTLFTILSRCLTGKRTAQDTATQSFLTLFYGVLFNKHYDYASLIFYDLKELLAKRQKHLPYPRFLSLLIASAMHHNPDIARRSDAEKVKIHDMQSIRYPKKVFAPEVPLFSELLDYADQNVACVIEYRASFPPMVQPEPEGPTQGVIPSSEGIALRDQRSRDLGQGVLRENTERGAGGVHSDQLAHSSTINVAAQLGQISSAVQMDDVFATLEDEHRATSPILHTNVEAELDDFALSPVNEQFVGEFPDIEEVAESLLDLSQPIVEISDVQCYSPNELAQRLHRLMGYDSSSEDSIDASDDMVDELPGSADDDDHHDDDMPDEGSSRLTHGDIRMAEGELVENPDVRLSVGEAKRIDESETGARKEVQTPSQAESSREATTTRGAHMLPPPIEKDMRSPLMQCTTQLTHSTVSQQTVVSSSHGDLPQLVPIPQLEVGGTDTVRQLPPPTTSLVHSSSLDPLASNVNISLARTQVQTNFAGGFSSPAGTTVVSSAFVAGLQGSEGNPISANIMPTLNMGSLSSTLGSTRSLSDLGVSLPTSTIVTELRQQSTILGSSSTPIGSLSSDSVPVSTSSTVSASSASSAPSSSAPLLTGTDSTPDVDLSRIHVVATANQLITRSMYRANNEQMAIVIQQQTARISALEKQVALLAKGKAPMSDPPSQPSQSAADSLTIPELKGLLFSKLLESGSAEDRDLVGVLQQQTVLQQRAIQEQRSQAHLVTHTEFQQFQATLDASLTKTFTEINQMFTDGLSQLSDRIRGIEETCQVAARRPTRRHDDHDDHDRHEGERKCRRLEESLSREPTSPRVRIVDRFEERQPREKQHGRHRDAIVLTGGQEMETEPVLQSTLDFLGSVQEERLDQGTEERGVMFSGVSSSTSEIDRVLALLENVASEIRDYQVPNEEIQDARCAEDNRLKDMFDDVQFDFEKEKVVDDVEGPLLEEVLPQNDLMPGKYLEERATGKYLEERYKSRFCYHERKLSYVKLYGIENLKEKLRREYIYMRKVNKQRREALVSDYRFVAVKSYKTNKLSAYFYPVITFTRDDGKEYGITEADFQDVSFDVIFGILYDLKGKAFRSEEEIIALTTIIRHIKASISLAHLYDFQLGLENWSSKLFCHKPQRSLIGEEKDFVLYTVFYDADETKISCVYPDSLGNKKRMYSHEVMLFCDDTLKMVMDGLNTRLQMDKHNVHDISAANKVLIKRFVKEIDRRLKLRNDIRFAEIKFKLRKPAIDSSLHLTKKDENNLVIRNKARLVAKGFRQQEGIDYDETFAPVARIEAIRIFLAYAAHKNMMVYQMDVKCAFLNGVLHEEVYVEQPEGFVDPRFPDHVYALDKALYGLKQAPRAWYETLTIYLLGACYKKGTIDPTLFLRKSGDDLIIVQIYVDDIIFASTKPELCKEFEHTMKSQFQMSMMGELTFFLGLQIISNGRRLVWQAGRSKEISGNDWFFAILTASRPDIVFSTGVCARYQCDPRDSHLKAVKRILRYLKGTPDFGLWYPKGSSFELIGYTDSDHAGCKLDRKSTSGACQFLGNKLVSWSSRKQNCVSLSTAEAEYIAATCCCSQVLWMKTQLADFGYTMNQIPIYCDSQSAIQITANPVQHSKTKHIDIRYHFIKDHVEKGNIELYFVESDLQLADLFTKAFDEKRHFFLLSKLGMLDLPPKV</sequence>
<feature type="region of interest" description="Disordered" evidence="7">
    <location>
        <begin position="3977"/>
        <end position="4016"/>
    </location>
</feature>
<dbReference type="Pfam" id="PF00098">
    <property type="entry name" value="zf-CCHC"/>
    <property type="match status" value="2"/>
</dbReference>
<feature type="compositionally biased region" description="Polar residues" evidence="7">
    <location>
        <begin position="981"/>
        <end position="992"/>
    </location>
</feature>
<evidence type="ECO:0000256" key="1">
    <source>
        <dbReference type="ARBA" id="ARBA00022670"/>
    </source>
</evidence>
<dbReference type="GO" id="GO:0008270">
    <property type="term" value="F:zinc ion binding"/>
    <property type="evidence" value="ECO:0007669"/>
    <property type="project" value="UniProtKB-KW"/>
</dbReference>
<feature type="compositionally biased region" description="Polar residues" evidence="7">
    <location>
        <begin position="1179"/>
        <end position="1195"/>
    </location>
</feature>
<feature type="compositionally biased region" description="Low complexity" evidence="7">
    <location>
        <begin position="2911"/>
        <end position="2921"/>
    </location>
</feature>
<feature type="coiled-coil region" evidence="6">
    <location>
        <begin position="1985"/>
        <end position="2012"/>
    </location>
</feature>
<dbReference type="Pfam" id="PF13976">
    <property type="entry name" value="gag_pre-integrs"/>
    <property type="match status" value="2"/>
</dbReference>
<dbReference type="PANTHER" id="PTHR42648:SF32">
    <property type="entry name" value="RIBONUCLEASE H-LIKE DOMAIN, GAG-PRE-INTEGRASE DOMAIN PROTEIN-RELATED"/>
    <property type="match status" value="1"/>
</dbReference>
<feature type="compositionally biased region" description="Basic and acidic residues" evidence="7">
    <location>
        <begin position="4040"/>
        <end position="4054"/>
    </location>
</feature>
<feature type="compositionally biased region" description="Low complexity" evidence="7">
    <location>
        <begin position="2091"/>
        <end position="2101"/>
    </location>
</feature>
<dbReference type="SUPFAM" id="SSF56672">
    <property type="entry name" value="DNA/RNA polymerases"/>
    <property type="match status" value="2"/>
</dbReference>
<evidence type="ECO:0000256" key="3">
    <source>
        <dbReference type="ARBA" id="ARBA00022750"/>
    </source>
</evidence>
<dbReference type="InterPro" id="IPR039537">
    <property type="entry name" value="Retrotran_Ty1/copia-like"/>
</dbReference>
<feature type="compositionally biased region" description="Polar residues" evidence="7">
    <location>
        <begin position="388"/>
        <end position="398"/>
    </location>
</feature>
<dbReference type="SMART" id="SM00343">
    <property type="entry name" value="ZnF_C2HC"/>
    <property type="match status" value="2"/>
</dbReference>
<dbReference type="InterPro" id="IPR012337">
    <property type="entry name" value="RNaseH-like_sf"/>
</dbReference>
<feature type="domain" description="Integrase catalytic" evidence="9">
    <location>
        <begin position="749"/>
        <end position="915"/>
    </location>
</feature>
<keyword evidence="6" id="KW-0175">Coiled coil</keyword>
<dbReference type="InterPro" id="IPR025724">
    <property type="entry name" value="GAG-pre-integrase_dom"/>
</dbReference>
<dbReference type="PROSITE" id="PS50158">
    <property type="entry name" value="ZF_CCHC"/>
    <property type="match status" value="2"/>
</dbReference>
<dbReference type="GO" id="GO:0003676">
    <property type="term" value="F:nucleic acid binding"/>
    <property type="evidence" value="ECO:0007669"/>
    <property type="project" value="InterPro"/>
</dbReference>
<dbReference type="Pfam" id="PF00665">
    <property type="entry name" value="rve"/>
    <property type="match status" value="2"/>
</dbReference>
<dbReference type="Gene3D" id="4.10.60.10">
    <property type="entry name" value="Zinc finger, CCHC-type"/>
    <property type="match status" value="2"/>
</dbReference>
<keyword evidence="5" id="KW-0862">Zinc</keyword>
<dbReference type="InterPro" id="IPR036397">
    <property type="entry name" value="RNaseH_sf"/>
</dbReference>
<feature type="compositionally biased region" description="Acidic residues" evidence="7">
    <location>
        <begin position="3978"/>
        <end position="4009"/>
    </location>
</feature>
<dbReference type="Pfam" id="PF07727">
    <property type="entry name" value="RVT_2"/>
    <property type="match status" value="2"/>
</dbReference>
<evidence type="ECO:0000256" key="5">
    <source>
        <dbReference type="PROSITE-ProRule" id="PRU00047"/>
    </source>
</evidence>
<feature type="region of interest" description="Disordered" evidence="7">
    <location>
        <begin position="2320"/>
        <end position="2366"/>
    </location>
</feature>
<keyword evidence="4" id="KW-0378">Hydrolase</keyword>
<dbReference type="SUPFAM" id="SSF57756">
    <property type="entry name" value="Retrovirus zinc finger-like domains"/>
    <property type="match status" value="2"/>
</dbReference>